<reference evidence="2" key="1">
    <citation type="journal article" date="2017" name="Environ. Microbiol. Rep.">
        <title>Genetic Diversity of Marine Anaerobic Ammonium-Oxidizing Bacteria as Revealed by Genomic and Proteomic Analyses of 'Candidatus Scalindua japonica'.</title>
        <authorList>
            <person name="Oshiki M."/>
            <person name="Mizuto K."/>
            <person name="Kimura Z."/>
            <person name="Kindaichi T."/>
            <person name="Satoh H."/>
            <person name="Okabe S."/>
        </authorList>
    </citation>
    <scope>NUCLEOTIDE SEQUENCE [LARGE SCALE GENOMIC DNA]</scope>
    <source>
        <strain evidence="2">husup-a2</strain>
    </source>
</reference>
<gene>
    <name evidence="1" type="ORF">SCALIN_C04_0393</name>
</gene>
<dbReference type="Gene3D" id="1.10.10.60">
    <property type="entry name" value="Homeodomain-like"/>
    <property type="match status" value="1"/>
</dbReference>
<organism evidence="1 2">
    <name type="scientific">Candidatus Scalindua japonica</name>
    <dbReference type="NCBI Taxonomy" id="1284222"/>
    <lineage>
        <taxon>Bacteria</taxon>
        <taxon>Pseudomonadati</taxon>
        <taxon>Planctomycetota</taxon>
        <taxon>Candidatus Brocadiia</taxon>
        <taxon>Candidatus Brocadiales</taxon>
        <taxon>Candidatus Scalinduaceae</taxon>
        <taxon>Candidatus Scalindua</taxon>
    </lineage>
</organism>
<keyword evidence="2" id="KW-1185">Reference proteome</keyword>
<comment type="caution">
    <text evidence="1">The sequence shown here is derived from an EMBL/GenBank/DDBJ whole genome shotgun (WGS) entry which is preliminary data.</text>
</comment>
<protein>
    <submittedName>
        <fullName evidence="1">Helix-turn-helix protein, YlxM/p13 domain protein</fullName>
    </submittedName>
</protein>
<evidence type="ECO:0000313" key="2">
    <source>
        <dbReference type="Proteomes" id="UP000218542"/>
    </source>
</evidence>
<dbReference type="Proteomes" id="UP000218542">
    <property type="component" value="Unassembled WGS sequence"/>
</dbReference>
<accession>A0A286TVM9</accession>
<evidence type="ECO:0000313" key="1">
    <source>
        <dbReference type="EMBL" id="GAX59905.1"/>
    </source>
</evidence>
<sequence length="156" mass="17599">MGKLNTLHVKNQVVEMLTVGETHTNIAKQIGVERSTISKFSSKDEVRELIEQEQMKLAEVLPDAVQNVKDLVEEMKEIPKDDIKRRELSYKATKDTLKATGLFPSPQFANNIFNDNRQQNAYTSPDFIEMCRNHIDEVMGVSGSDTSGDNQIEDGI</sequence>
<dbReference type="AlphaFoldDB" id="A0A286TVM9"/>
<name>A0A286TVM9_9BACT</name>
<dbReference type="RefSeq" id="WP_096893028.1">
    <property type="nucleotide sequence ID" value="NZ_BAOS01000004.1"/>
</dbReference>
<proteinExistence type="predicted"/>
<dbReference type="EMBL" id="BAOS01000004">
    <property type="protein sequence ID" value="GAX59905.1"/>
    <property type="molecule type" value="Genomic_DNA"/>
</dbReference>